<evidence type="ECO:0000256" key="1">
    <source>
        <dbReference type="SAM" id="MobiDB-lite"/>
    </source>
</evidence>
<gene>
    <name evidence="3" type="ORF">SPI_05847</name>
</gene>
<dbReference type="STRING" id="1081102.A0A167SI93"/>
<dbReference type="Proteomes" id="UP000076874">
    <property type="component" value="Unassembled WGS sequence"/>
</dbReference>
<dbReference type="OrthoDB" id="43460at2759"/>
<dbReference type="InterPro" id="IPR052432">
    <property type="entry name" value="PITP/CRAL-TRIO"/>
</dbReference>
<dbReference type="Pfam" id="PF03765">
    <property type="entry name" value="CRAL_TRIO_N"/>
    <property type="match status" value="1"/>
</dbReference>
<feature type="domain" description="CRAL-TRIO" evidence="2">
    <location>
        <begin position="344"/>
        <end position="515"/>
    </location>
</feature>
<dbReference type="SUPFAM" id="SSF52087">
    <property type="entry name" value="CRAL/TRIO domain"/>
    <property type="match status" value="1"/>
</dbReference>
<dbReference type="InterPro" id="IPR036273">
    <property type="entry name" value="CRAL/TRIO_N_dom_sf"/>
</dbReference>
<comment type="caution">
    <text evidence="3">The sequence shown here is derived from an EMBL/GenBank/DDBJ whole genome shotgun (WGS) entry which is preliminary data.</text>
</comment>
<reference evidence="3 4" key="1">
    <citation type="journal article" date="2016" name="Genome Biol. Evol.">
        <title>Divergent and convergent evolution of fungal pathogenicity.</title>
        <authorList>
            <person name="Shang Y."/>
            <person name="Xiao G."/>
            <person name="Zheng P."/>
            <person name="Cen K."/>
            <person name="Zhan S."/>
            <person name="Wang C."/>
        </authorList>
    </citation>
    <scope>NUCLEOTIDE SEQUENCE [LARGE SCALE GENOMIC DNA]</scope>
    <source>
        <strain evidence="3 4">RCEF 264</strain>
    </source>
</reference>
<feature type="compositionally biased region" description="Acidic residues" evidence="1">
    <location>
        <begin position="170"/>
        <end position="183"/>
    </location>
</feature>
<dbReference type="Gene3D" id="3.40.525.10">
    <property type="entry name" value="CRAL-TRIO lipid binding domain"/>
    <property type="match status" value="1"/>
</dbReference>
<dbReference type="SMART" id="SM00516">
    <property type="entry name" value="SEC14"/>
    <property type="match status" value="1"/>
</dbReference>
<evidence type="ECO:0000313" key="4">
    <source>
        <dbReference type="Proteomes" id="UP000076874"/>
    </source>
</evidence>
<dbReference type="SMART" id="SM01100">
    <property type="entry name" value="CRAL_TRIO_N"/>
    <property type="match status" value="1"/>
</dbReference>
<dbReference type="Pfam" id="PF00650">
    <property type="entry name" value="CRAL_TRIO"/>
    <property type="match status" value="1"/>
</dbReference>
<dbReference type="EMBL" id="AZHD01000010">
    <property type="protein sequence ID" value="OAA59649.1"/>
    <property type="molecule type" value="Genomic_DNA"/>
</dbReference>
<protein>
    <submittedName>
        <fullName evidence="3">Cral trio domain containing protein</fullName>
    </submittedName>
</protein>
<dbReference type="PANTHER" id="PTHR46590:SF1">
    <property type="entry name" value="PHOSPHATIDYLINOSITOL TRANSFER PROTEIN CSR1"/>
    <property type="match status" value="1"/>
</dbReference>
<evidence type="ECO:0000313" key="3">
    <source>
        <dbReference type="EMBL" id="OAA59649.1"/>
    </source>
</evidence>
<name>A0A167SI93_9HYPO</name>
<organism evidence="3 4">
    <name type="scientific">Niveomyces insectorum RCEF 264</name>
    <dbReference type="NCBI Taxonomy" id="1081102"/>
    <lineage>
        <taxon>Eukaryota</taxon>
        <taxon>Fungi</taxon>
        <taxon>Dikarya</taxon>
        <taxon>Ascomycota</taxon>
        <taxon>Pezizomycotina</taxon>
        <taxon>Sordariomycetes</taxon>
        <taxon>Hypocreomycetidae</taxon>
        <taxon>Hypocreales</taxon>
        <taxon>Cordycipitaceae</taxon>
        <taxon>Niveomyces</taxon>
    </lineage>
</organism>
<dbReference type="InterPro" id="IPR001251">
    <property type="entry name" value="CRAL-TRIO_dom"/>
</dbReference>
<dbReference type="AlphaFoldDB" id="A0A167SI93"/>
<dbReference type="PANTHER" id="PTHR46590">
    <property type="entry name" value="PHOSPHATIDYLINOSITOL TRANSFER PROTEIN CSR1-RELATED"/>
    <property type="match status" value="1"/>
</dbReference>
<feature type="compositionally biased region" description="Low complexity" evidence="1">
    <location>
        <begin position="220"/>
        <end position="248"/>
    </location>
</feature>
<dbReference type="InterPro" id="IPR036865">
    <property type="entry name" value="CRAL-TRIO_dom_sf"/>
</dbReference>
<evidence type="ECO:0000259" key="2">
    <source>
        <dbReference type="PROSITE" id="PS50191"/>
    </source>
</evidence>
<dbReference type="CDD" id="cd00170">
    <property type="entry name" value="SEC14"/>
    <property type="match status" value="1"/>
</dbReference>
<dbReference type="PROSITE" id="PS50191">
    <property type="entry name" value="CRAL_TRIO"/>
    <property type="match status" value="1"/>
</dbReference>
<feature type="compositionally biased region" description="Basic residues" evidence="1">
    <location>
        <begin position="202"/>
        <end position="216"/>
    </location>
</feature>
<keyword evidence="4" id="KW-1185">Reference proteome</keyword>
<feature type="region of interest" description="Disordered" evidence="1">
    <location>
        <begin position="167"/>
        <end position="254"/>
    </location>
</feature>
<proteinExistence type="predicted"/>
<sequence>MRCLSLLFRSTTYSIAARAHCGRIPSLAGSVHRRRLSWTSAFSGKGSPTPPYYRTTPAFRVLEASSGVFGLVAAASLTVGAALYYHLIHRPPSTAADDAVVQDLLGQGQFFSENAASEIVKEAVVQMALEIQPGRLGNLTPEQEEKLRQLWVAIFRVCNVDTAAAATNDGADDADGTDEEDDATAERTESVTSAVPGDGKKKDKKKRRNLFKRSKKKDAGAANDSAAATSKTKAASPSNNAAAAGASSGEDDKYGQGKVFQDALASQSPESIRATIWTMVKHDHPDALVLRFLRARKWDVDKALVMLVSTMHWRSQDMHVDDDIMQKGESGAAEAATTSTDVQAKTVGKDFLAQLRMGKSFLHGVDKAGRPICVVRVRLHHQGDQVEESLERYTVYIIETARMALRPPADTATIIFDMTNFSLANMDYSPVKFMIKCFEANYPECLGAVLVHKAPWLFQNPVVASKVHFTNNVKDMEQFIDRDKIIKELDGDENWEYRYVEPEPGENNAMRDTATRDKLLAEREQLYRAFEAATARWVHTQDGEKAQAIKTQRDEIAQQLNSGYWTLDPYVRARSLYDRVGMLQPGGTVNFYPVIEKDEATQTNGNAAAQAVLQTSADDVD</sequence>
<dbReference type="InterPro" id="IPR011074">
    <property type="entry name" value="CRAL/TRIO_N_dom"/>
</dbReference>
<accession>A0A167SI93</accession>
<dbReference type="SUPFAM" id="SSF46938">
    <property type="entry name" value="CRAL/TRIO N-terminal domain"/>
    <property type="match status" value="1"/>
</dbReference>